<feature type="region of interest" description="Disordered" evidence="1">
    <location>
        <begin position="129"/>
        <end position="153"/>
    </location>
</feature>
<gene>
    <name evidence="2" type="ORF">TraAM80_07325</name>
</gene>
<keyword evidence="3" id="KW-1185">Reference proteome</keyword>
<evidence type="ECO:0000313" key="3">
    <source>
        <dbReference type="Proteomes" id="UP000283634"/>
    </source>
</evidence>
<evidence type="ECO:0000256" key="1">
    <source>
        <dbReference type="SAM" id="MobiDB-lite"/>
    </source>
</evidence>
<feature type="region of interest" description="Disordered" evidence="1">
    <location>
        <begin position="1"/>
        <end position="32"/>
    </location>
</feature>
<accession>A0A422N636</accession>
<reference evidence="2 3" key="1">
    <citation type="journal article" date="2018" name="BMC Genomics">
        <title>Genomic comparison of Trypanosoma conorhini and Trypanosoma rangeli to Trypanosoma cruzi strains of high and low virulence.</title>
        <authorList>
            <person name="Bradwell K.R."/>
            <person name="Koparde V.N."/>
            <person name="Matveyev A.V."/>
            <person name="Serrano M.G."/>
            <person name="Alves J.M."/>
            <person name="Parikh H."/>
            <person name="Huang B."/>
            <person name="Lee V."/>
            <person name="Espinosa-Alvarez O."/>
            <person name="Ortiz P.A."/>
            <person name="Costa-Martins A.G."/>
            <person name="Teixeira M.M."/>
            <person name="Buck G.A."/>
        </authorList>
    </citation>
    <scope>NUCLEOTIDE SEQUENCE [LARGE SCALE GENOMIC DNA]</scope>
    <source>
        <strain evidence="2 3">AM80</strain>
    </source>
</reference>
<dbReference type="Proteomes" id="UP000283634">
    <property type="component" value="Unassembled WGS sequence"/>
</dbReference>
<evidence type="ECO:0000313" key="2">
    <source>
        <dbReference type="EMBL" id="RNF00906.1"/>
    </source>
</evidence>
<dbReference type="EMBL" id="MKGL01000301">
    <property type="protein sequence ID" value="RNF00906.1"/>
    <property type="molecule type" value="Genomic_DNA"/>
</dbReference>
<comment type="caution">
    <text evidence="2">The sequence shown here is derived from an EMBL/GenBank/DDBJ whole genome shotgun (WGS) entry which is preliminary data.</text>
</comment>
<organism evidence="2 3">
    <name type="scientific">Trypanosoma rangeli</name>
    <dbReference type="NCBI Taxonomy" id="5698"/>
    <lineage>
        <taxon>Eukaryota</taxon>
        <taxon>Discoba</taxon>
        <taxon>Euglenozoa</taxon>
        <taxon>Kinetoplastea</taxon>
        <taxon>Metakinetoplastina</taxon>
        <taxon>Trypanosomatida</taxon>
        <taxon>Trypanosomatidae</taxon>
        <taxon>Trypanosoma</taxon>
        <taxon>Herpetosoma</taxon>
    </lineage>
</organism>
<proteinExistence type="predicted"/>
<dbReference type="OrthoDB" id="252938at2759"/>
<protein>
    <submittedName>
        <fullName evidence="2">Uncharacterized protein</fullName>
    </submittedName>
</protein>
<feature type="region of interest" description="Disordered" evidence="1">
    <location>
        <begin position="175"/>
        <end position="271"/>
    </location>
</feature>
<dbReference type="AlphaFoldDB" id="A0A422N636"/>
<dbReference type="GeneID" id="40331258"/>
<sequence length="452" mass="49402">MTYKTGVAKGRGNPRQHPSAKFITQGSQGQLLGRSRTRFAARLERKPAGLRSPGRRATHNRSDLCYRLRTPTPHEVSTDNKSKRLYFCQDSTVHTNGSGFVNAVPQRVKTASEVKVGSKREEKHGRVVGNVGPQTQREGNPVLHGPSLEGRLSQSQDHWRSCPAGIHIHTDAVSHVGASRVPPPPPEALLSPILPVAARSSRSRSRQEVEKDEDSPCAVRHYNSNGAMNLRGGQSHRRRQQLQTTERKTPPRDHQRQQQEQQQIESASRLSEIHVSPLTECSPVSAVASGGGGGGERSPIATLLYRATPYSAGSSDCVEREPSLREVMTEHQRRTSLNRGASLPSQQERSILHAGFSGNALAVTSPQSAFFSKSHRLFGDDRTNTSCSSSGAASLHTTRRAGAGGIMLHQLFGHEQRPIFSSPANIMSDGDEARSSTDVLLSRIKEMRAQMK</sequence>
<name>A0A422N636_TRYRA</name>
<dbReference type="RefSeq" id="XP_029236027.1">
    <property type="nucleotide sequence ID" value="XM_029384121.1"/>
</dbReference>
<feature type="compositionally biased region" description="Basic and acidic residues" evidence="1">
    <location>
        <begin position="245"/>
        <end position="257"/>
    </location>
</feature>